<proteinExistence type="predicted"/>
<dbReference type="GO" id="GO:0006281">
    <property type="term" value="P:DNA repair"/>
    <property type="evidence" value="ECO:0007669"/>
    <property type="project" value="InterPro"/>
</dbReference>
<protein>
    <submittedName>
        <fullName evidence="1">RusA family crossover junction endodeoxyribonuclease</fullName>
    </submittedName>
</protein>
<evidence type="ECO:0000313" key="1">
    <source>
        <dbReference type="EMBL" id="NEV68333.1"/>
    </source>
</evidence>
<organism evidence="1">
    <name type="scientific">Lyngbya confervoides BDU141951</name>
    <dbReference type="NCBI Taxonomy" id="1574623"/>
    <lineage>
        <taxon>Bacteria</taxon>
        <taxon>Bacillati</taxon>
        <taxon>Cyanobacteriota</taxon>
        <taxon>Cyanophyceae</taxon>
        <taxon>Oscillatoriophycideae</taxon>
        <taxon>Oscillatoriales</taxon>
        <taxon>Microcoleaceae</taxon>
        <taxon>Lyngbya</taxon>
    </lineage>
</organism>
<reference evidence="1" key="3">
    <citation type="submission" date="2020-02" db="EMBL/GenBank/DDBJ databases">
        <authorList>
            <person name="Sarangi A.N."/>
            <person name="Ghosh S."/>
            <person name="Mukherjee M."/>
            <person name="Tripathy S."/>
        </authorList>
    </citation>
    <scope>NUCLEOTIDE SEQUENCE</scope>
    <source>
        <strain evidence="1">BDU141951</strain>
    </source>
</reference>
<comment type="caution">
    <text evidence="1">The sequence shown here is derived from an EMBL/GenBank/DDBJ whole genome shotgun (WGS) entry which is preliminary data.</text>
</comment>
<dbReference type="InterPro" id="IPR036614">
    <property type="entry name" value="RusA-like_sf"/>
</dbReference>
<accession>A0A0C1UR06</accession>
<reference evidence="1" key="1">
    <citation type="submission" date="2014-11" db="EMBL/GenBank/DDBJ databases">
        <authorList>
            <person name="Malar M.C."/>
            <person name="Sen D."/>
            <person name="Tripathy S."/>
        </authorList>
    </citation>
    <scope>NUCLEOTIDE SEQUENCE</scope>
    <source>
        <strain evidence="1">BDU141951</strain>
    </source>
</reference>
<sequence length="139" mass="15816">MLPFDFVIIGRPVPHRAKDKKALKLWRGHVAATARARWGDRPPLTTKLFLQITHFYDQPVGQPDPDLDSERTIKPVLDALNGVIYQDDYQIAELDTRRRNLNGSFRVKGISVALAEGFCQGDEFLHVKVDCLRHPDSLL</sequence>
<dbReference type="GO" id="GO:0006310">
    <property type="term" value="P:DNA recombination"/>
    <property type="evidence" value="ECO:0007669"/>
    <property type="project" value="InterPro"/>
</dbReference>
<dbReference type="EMBL" id="JTHE02000003">
    <property type="protein sequence ID" value="NEV68333.1"/>
    <property type="molecule type" value="Genomic_DNA"/>
</dbReference>
<dbReference type="GO" id="GO:0000287">
    <property type="term" value="F:magnesium ion binding"/>
    <property type="evidence" value="ECO:0007669"/>
    <property type="project" value="InterPro"/>
</dbReference>
<dbReference type="Pfam" id="PF05866">
    <property type="entry name" value="RusA"/>
    <property type="match status" value="1"/>
</dbReference>
<gene>
    <name evidence="1" type="ORF">QQ91_014560</name>
</gene>
<dbReference type="SUPFAM" id="SSF103084">
    <property type="entry name" value="Holliday junction resolvase RusA"/>
    <property type="match status" value="1"/>
</dbReference>
<dbReference type="AlphaFoldDB" id="A0A0C1UR06"/>
<dbReference type="Gene3D" id="3.30.1330.70">
    <property type="entry name" value="Holliday junction resolvase RusA"/>
    <property type="match status" value="1"/>
</dbReference>
<reference evidence="1" key="2">
    <citation type="journal article" date="2015" name="Genome Announc.">
        <title>Draft Genome Sequence of Filamentous Marine Cyanobacterium Lyngbya confervoides Strain BDU141951.</title>
        <authorList>
            <person name="Chandrababunaidu M.M."/>
            <person name="Sen D."/>
            <person name="Tripathy S."/>
        </authorList>
    </citation>
    <scope>NUCLEOTIDE SEQUENCE</scope>
    <source>
        <strain evidence="1">BDU141951</strain>
    </source>
</reference>
<name>A0A0C1UR06_9CYAN</name>
<dbReference type="InterPro" id="IPR008822">
    <property type="entry name" value="Endonuclease_RusA-like"/>
</dbReference>